<protein>
    <submittedName>
        <fullName evidence="2">Uncharacterized protein</fullName>
    </submittedName>
</protein>
<feature type="region of interest" description="Disordered" evidence="1">
    <location>
        <begin position="51"/>
        <end position="71"/>
    </location>
</feature>
<evidence type="ECO:0000313" key="3">
    <source>
        <dbReference type="Proteomes" id="UP000836404"/>
    </source>
</evidence>
<evidence type="ECO:0000313" key="2">
    <source>
        <dbReference type="EMBL" id="CAD6953891.1"/>
    </source>
</evidence>
<dbReference type="Proteomes" id="UP000836404">
    <property type="component" value="Unassembled WGS sequence"/>
</dbReference>
<dbReference type="AlphaFoldDB" id="A0A9N8MAI3"/>
<evidence type="ECO:0000256" key="1">
    <source>
        <dbReference type="SAM" id="MobiDB-lite"/>
    </source>
</evidence>
<reference evidence="2 3" key="1">
    <citation type="submission" date="2020-10" db="EMBL/GenBank/DDBJ databases">
        <authorList>
            <person name="Sedaghatjoo S."/>
        </authorList>
    </citation>
    <scope>NUCLEOTIDE SEQUENCE [LARGE SCALE GENOMIC DNA]</scope>
    <source>
        <strain evidence="2 3">LLFL</strain>
    </source>
</reference>
<organism evidence="2 3">
    <name type="scientific">Tilletia laevis</name>
    <dbReference type="NCBI Taxonomy" id="157183"/>
    <lineage>
        <taxon>Eukaryota</taxon>
        <taxon>Fungi</taxon>
        <taxon>Dikarya</taxon>
        <taxon>Basidiomycota</taxon>
        <taxon>Ustilaginomycotina</taxon>
        <taxon>Exobasidiomycetes</taxon>
        <taxon>Tilletiales</taxon>
        <taxon>Tilletiaceae</taxon>
        <taxon>Tilletia</taxon>
    </lineage>
</organism>
<gene>
    <name evidence="2" type="ORF">JKILLFL_G6017</name>
</gene>
<name>A0A9N8MAI3_9BASI</name>
<keyword evidence="3" id="KW-1185">Reference proteome</keyword>
<accession>A0A9N8MAI3</accession>
<sequence>MSHEGGSKPLAALGRPFSQYFWEPRAAHSAAASLELAQLEGHLRRERDEAVKRAKPQQEEHRRVQELNKDEVKKMVRERNEAVECAKAQEDEHQRILDLKDESIKDLKDQLQATTHAEDQHRLTAIERAYYERLKRDEEDKNELARAIEARKAAQRAAQKVTRLANQARRRALASQDDTCQGTSERPKRTRTPTRPGPRFLIRCTRGPVLTEQS</sequence>
<proteinExistence type="predicted"/>
<comment type="caution">
    <text evidence="2">The sequence shown here is derived from an EMBL/GenBank/DDBJ whole genome shotgun (WGS) entry which is preliminary data.</text>
</comment>
<dbReference type="EMBL" id="CAJHJF010006057">
    <property type="protein sequence ID" value="CAD6953891.1"/>
    <property type="molecule type" value="Genomic_DNA"/>
</dbReference>
<feature type="region of interest" description="Disordered" evidence="1">
    <location>
        <begin position="160"/>
        <end position="214"/>
    </location>
</feature>